<dbReference type="AlphaFoldDB" id="A0A6A8LPZ1"/>
<keyword evidence="1" id="KW-0269">Exonuclease</keyword>
<sequence length="46" mass="5336">MADSNQFNLSDHDYATKELSNSLISKIEYLKVLNDAIDEQDDRLVY</sequence>
<dbReference type="Proteomes" id="UP000437575">
    <property type="component" value="Unassembled WGS sequence"/>
</dbReference>
<organism evidence="1 2">
    <name type="scientific">Ligilactobacillus salivarius</name>
    <dbReference type="NCBI Taxonomy" id="1624"/>
    <lineage>
        <taxon>Bacteria</taxon>
        <taxon>Bacillati</taxon>
        <taxon>Bacillota</taxon>
        <taxon>Bacilli</taxon>
        <taxon>Lactobacillales</taxon>
        <taxon>Lactobacillaceae</taxon>
        <taxon>Ligilactobacillus</taxon>
    </lineage>
</organism>
<accession>A0A6A8LPZ1</accession>
<feature type="non-terminal residue" evidence="1">
    <location>
        <position position="46"/>
    </location>
</feature>
<comment type="caution">
    <text evidence="1">The sequence shown here is derived from an EMBL/GenBank/DDBJ whole genome shotgun (WGS) entry which is preliminary data.</text>
</comment>
<evidence type="ECO:0000313" key="1">
    <source>
        <dbReference type="EMBL" id="MSE05273.1"/>
    </source>
</evidence>
<reference evidence="1 2" key="1">
    <citation type="submission" date="2019-11" db="EMBL/GenBank/DDBJ databases">
        <title>Draft Genome Sequence of Plant Growth-Promoting Rhizosphere-Associated Bacteria.</title>
        <authorList>
            <person name="Vasilyev I.Y."/>
            <person name="Radchenko V."/>
            <person name="Ilnitskaya E.V."/>
        </authorList>
    </citation>
    <scope>NUCLEOTIDE SEQUENCE [LARGE SCALE GENOMIC DNA]</scope>
    <source>
        <strain evidence="1 2">VRA_1sq_f</strain>
    </source>
</reference>
<keyword evidence="1" id="KW-0540">Nuclease</keyword>
<gene>
    <name evidence="1" type="ORF">GKC34_05425</name>
</gene>
<proteinExistence type="predicted"/>
<dbReference type="GO" id="GO:0004527">
    <property type="term" value="F:exonuclease activity"/>
    <property type="evidence" value="ECO:0007669"/>
    <property type="project" value="UniProtKB-KW"/>
</dbReference>
<keyword evidence="1" id="KW-0378">Hydrolase</keyword>
<dbReference type="EMBL" id="WKKZ01000184">
    <property type="protein sequence ID" value="MSE05273.1"/>
    <property type="molecule type" value="Genomic_DNA"/>
</dbReference>
<name>A0A6A8LPZ1_9LACO</name>
<evidence type="ECO:0000313" key="2">
    <source>
        <dbReference type="Proteomes" id="UP000437575"/>
    </source>
</evidence>
<protein>
    <submittedName>
        <fullName evidence="1">Exonuclease SbcC</fullName>
    </submittedName>
</protein>